<evidence type="ECO:0000313" key="3">
    <source>
        <dbReference type="Proteomes" id="UP001059745"/>
    </source>
</evidence>
<dbReference type="CDD" id="cd02199">
    <property type="entry name" value="YjgF_YER057c_UK114_like_1"/>
    <property type="match status" value="1"/>
</dbReference>
<evidence type="ECO:0000259" key="1">
    <source>
        <dbReference type="Pfam" id="PF14588"/>
    </source>
</evidence>
<dbReference type="InterPro" id="IPR035959">
    <property type="entry name" value="RutC-like_sf"/>
</dbReference>
<organism evidence="2 3">
    <name type="scientific">Burkholderia gladioli</name>
    <name type="common">Pseudomonas marginata</name>
    <name type="synonym">Phytomonas marginata</name>
    <dbReference type="NCBI Taxonomy" id="28095"/>
    <lineage>
        <taxon>Bacteria</taxon>
        <taxon>Pseudomonadati</taxon>
        <taxon>Pseudomonadota</taxon>
        <taxon>Betaproteobacteria</taxon>
        <taxon>Burkholderiales</taxon>
        <taxon>Burkholderiaceae</taxon>
        <taxon>Burkholderia</taxon>
    </lineage>
</organism>
<dbReference type="RefSeq" id="WP_060003753.1">
    <property type="nucleotide sequence ID" value="NZ_CADEPT010000005.1"/>
</dbReference>
<dbReference type="Gene3D" id="3.30.1330.40">
    <property type="entry name" value="RutC-like"/>
    <property type="match status" value="1"/>
</dbReference>
<dbReference type="Pfam" id="PF14588">
    <property type="entry name" value="YjgF_endoribonc"/>
    <property type="match status" value="1"/>
</dbReference>
<dbReference type="InterPro" id="IPR013813">
    <property type="entry name" value="Endoribo_LPSP/chorism_mut-like"/>
</dbReference>
<evidence type="ECO:0000313" key="2">
    <source>
        <dbReference type="EMBL" id="UWX68589.1"/>
    </source>
</evidence>
<dbReference type="Proteomes" id="UP001059745">
    <property type="component" value="Chromosome 1"/>
</dbReference>
<name>A0AB38TL76_BURGA</name>
<proteinExistence type="predicted"/>
<accession>A0AB38TL76</accession>
<dbReference type="PANTHER" id="PTHR43760:SF1">
    <property type="entry name" value="ENDORIBONUCLEASE L-PSP_CHORISMATE MUTASE-LIKE DOMAIN-CONTAINING PROTEIN"/>
    <property type="match status" value="1"/>
</dbReference>
<feature type="domain" description="Endoribonuclease L-PSP/chorismate mutase-like" evidence="1">
    <location>
        <begin position="5"/>
        <end position="132"/>
    </location>
</feature>
<dbReference type="AlphaFoldDB" id="A0AB38TL76"/>
<dbReference type="EMBL" id="CP104214">
    <property type="protein sequence ID" value="UWX68589.1"/>
    <property type="molecule type" value="Genomic_DNA"/>
</dbReference>
<sequence length="153" mass="15910">MSKVERRLAELGLQLPVLSPSAASYKPFYKAGNLLFLSGQGPRDAQGALRRGKLGAGYDTVQGAEDARAIALQLLATAKAAIGDLDRIVGVVKVLGLVNCTPDYTEQPKVIDGCSQLLTQALGEAGHHARSAVGTVSLPGGISVEIEAIFELA</sequence>
<gene>
    <name evidence="2" type="ORF">NYZ96_10035</name>
</gene>
<dbReference type="PANTHER" id="PTHR43760">
    <property type="entry name" value="ENDORIBONUCLEASE-RELATED"/>
    <property type="match status" value="1"/>
</dbReference>
<reference evidence="2" key="1">
    <citation type="submission" date="2022-09" db="EMBL/GenBank/DDBJ databases">
        <title>Genomic of Burkholderia gladioli.</title>
        <authorList>
            <person name="Wu H."/>
        </authorList>
    </citation>
    <scope>NUCLEOTIDE SEQUENCE</scope>
    <source>
        <strain evidence="2">ZN-S4</strain>
    </source>
</reference>
<protein>
    <submittedName>
        <fullName evidence="2">RidA family protein</fullName>
    </submittedName>
</protein>
<dbReference type="SUPFAM" id="SSF55298">
    <property type="entry name" value="YjgF-like"/>
    <property type="match status" value="1"/>
</dbReference>